<comment type="caution">
    <text evidence="1">The sequence shown here is derived from an EMBL/GenBank/DDBJ whole genome shotgun (WGS) entry which is preliminary data.</text>
</comment>
<name>A0A8J2QHN9_9NEOP</name>
<accession>A0A8J2QHN9</accession>
<evidence type="ECO:0000313" key="2">
    <source>
        <dbReference type="Proteomes" id="UP000789524"/>
    </source>
</evidence>
<protein>
    <submittedName>
        <fullName evidence="1">(African queen) hypothetical protein</fullName>
    </submittedName>
</protein>
<gene>
    <name evidence="1" type="ORF">DCHRY22_LOCUS4329</name>
</gene>
<sequence>MRAHQRPEEGFKSPAEGERSARVVLSIARSLDSTPLTARYTRYSVHDLNRSLTDTVAIATTSALRRRRPTLPRRPFRFPVPYLLQQVTPIA</sequence>
<dbReference type="EMBL" id="CAKASE010000049">
    <property type="protein sequence ID" value="CAG9563107.1"/>
    <property type="molecule type" value="Genomic_DNA"/>
</dbReference>
<organism evidence="1 2">
    <name type="scientific">Danaus chrysippus</name>
    <name type="common">African queen</name>
    <dbReference type="NCBI Taxonomy" id="151541"/>
    <lineage>
        <taxon>Eukaryota</taxon>
        <taxon>Metazoa</taxon>
        <taxon>Ecdysozoa</taxon>
        <taxon>Arthropoda</taxon>
        <taxon>Hexapoda</taxon>
        <taxon>Insecta</taxon>
        <taxon>Pterygota</taxon>
        <taxon>Neoptera</taxon>
        <taxon>Endopterygota</taxon>
        <taxon>Lepidoptera</taxon>
        <taxon>Glossata</taxon>
        <taxon>Ditrysia</taxon>
        <taxon>Papilionoidea</taxon>
        <taxon>Nymphalidae</taxon>
        <taxon>Danainae</taxon>
        <taxon>Danaini</taxon>
        <taxon>Danaina</taxon>
        <taxon>Danaus</taxon>
        <taxon>Anosia</taxon>
    </lineage>
</organism>
<proteinExistence type="predicted"/>
<reference evidence="1" key="1">
    <citation type="submission" date="2021-09" db="EMBL/GenBank/DDBJ databases">
        <authorList>
            <person name="Martin H S."/>
        </authorList>
    </citation>
    <scope>NUCLEOTIDE SEQUENCE</scope>
</reference>
<keyword evidence="2" id="KW-1185">Reference proteome</keyword>
<dbReference type="AlphaFoldDB" id="A0A8J2QHN9"/>
<evidence type="ECO:0000313" key="1">
    <source>
        <dbReference type="EMBL" id="CAG9563107.1"/>
    </source>
</evidence>
<dbReference type="Proteomes" id="UP000789524">
    <property type="component" value="Unassembled WGS sequence"/>
</dbReference>